<name>S4P3N8_9NEOP</name>
<feature type="non-terminal residue" evidence="1">
    <location>
        <position position="230"/>
    </location>
</feature>
<dbReference type="EMBL" id="GAIX01008001">
    <property type="protein sequence ID" value="JAA84559.1"/>
    <property type="molecule type" value="Transcribed_RNA"/>
</dbReference>
<proteinExistence type="predicted"/>
<dbReference type="AlphaFoldDB" id="S4P3N8"/>
<reference evidence="1" key="2">
    <citation type="submission" date="2013-05" db="EMBL/GenBank/DDBJ databases">
        <authorList>
            <person name="Carter J.-M."/>
            <person name="Baker S.C."/>
            <person name="Pink R."/>
            <person name="Carter D.R.F."/>
            <person name="Collins A."/>
            <person name="Tomlin J."/>
            <person name="Gibbs M."/>
            <person name="Breuker C.J."/>
        </authorList>
    </citation>
    <scope>NUCLEOTIDE SEQUENCE</scope>
    <source>
        <tissue evidence="1">Ovary</tissue>
    </source>
</reference>
<evidence type="ECO:0000313" key="1">
    <source>
        <dbReference type="EMBL" id="JAA84559.1"/>
    </source>
</evidence>
<accession>S4P3N8</accession>
<protein>
    <submittedName>
        <fullName evidence="1">Uncharacterized protein</fullName>
    </submittedName>
</protein>
<organism evidence="1">
    <name type="scientific">Pararge aegeria</name>
    <name type="common">speckled wood butterfly</name>
    <dbReference type="NCBI Taxonomy" id="116150"/>
    <lineage>
        <taxon>Eukaryota</taxon>
        <taxon>Metazoa</taxon>
        <taxon>Ecdysozoa</taxon>
        <taxon>Arthropoda</taxon>
        <taxon>Hexapoda</taxon>
        <taxon>Insecta</taxon>
        <taxon>Pterygota</taxon>
        <taxon>Neoptera</taxon>
        <taxon>Endopterygota</taxon>
        <taxon>Lepidoptera</taxon>
        <taxon>Glossata</taxon>
        <taxon>Ditrysia</taxon>
        <taxon>Papilionoidea</taxon>
        <taxon>Nymphalidae</taxon>
        <taxon>Satyrinae</taxon>
        <taxon>Satyrini</taxon>
        <taxon>Parargina</taxon>
        <taxon>Pararge</taxon>
    </lineage>
</organism>
<sequence>MNKWQRKEVKNLIRNIKLNYPRGFGNIIIITEALLRHVDDDLVTSHNFVNMAKFVLAYLCDVLTEIHEANRDCNEDYETSRDRIADEITDTNSYVIHNLFIVFETLWQEIEYLMTATDPQFTNIIAAIYHYYKHKFIKSKNIFLTPDEYFQLAVQALPRLWSLYFQLLIEDDVQEIVYERYDAKVGRRLKIVVKKQYNGWTLSSVYYEDDIYDDDEDGDEWINGMKIPRD</sequence>
<reference evidence="1" key="1">
    <citation type="journal article" date="2013" name="BMC Genomics">
        <title>Unscrambling butterfly oogenesis.</title>
        <authorList>
            <person name="Carter J.M."/>
            <person name="Baker S.C."/>
            <person name="Pink R."/>
            <person name="Carter D.R."/>
            <person name="Collins A."/>
            <person name="Tomlin J."/>
            <person name="Gibbs M."/>
            <person name="Breuker C.J."/>
        </authorList>
    </citation>
    <scope>NUCLEOTIDE SEQUENCE</scope>
    <source>
        <tissue evidence="1">Ovary</tissue>
    </source>
</reference>